<dbReference type="InterPro" id="IPR018843">
    <property type="entry name" value="Utp8_b-prop"/>
</dbReference>
<dbReference type="Proteomes" id="UP001324427">
    <property type="component" value="Unassembled WGS sequence"/>
</dbReference>
<keyword evidence="3" id="KW-1185">Reference proteome</keyword>
<feature type="domain" description="Utp8 beta-propeller" evidence="1">
    <location>
        <begin position="3"/>
        <end position="368"/>
    </location>
</feature>
<reference evidence="2 3" key="1">
    <citation type="submission" date="2021-11" db="EMBL/GenBank/DDBJ databases">
        <title>Black yeast isolated from Biological Soil Crust.</title>
        <authorList>
            <person name="Kurbessoian T."/>
        </authorList>
    </citation>
    <scope>NUCLEOTIDE SEQUENCE [LARGE SCALE GENOMIC DNA]</scope>
    <source>
        <strain evidence="2 3">CCFEE 5522</strain>
    </source>
</reference>
<comment type="caution">
    <text evidence="2">The sequence shown here is derived from an EMBL/GenBank/DDBJ whole genome shotgun (WGS) entry which is preliminary data.</text>
</comment>
<name>A0AAV9J7M3_9PEZI</name>
<gene>
    <name evidence="2" type="ORF">LTR36_008362</name>
</gene>
<organism evidence="2 3">
    <name type="scientific">Oleoguttula mirabilis</name>
    <dbReference type="NCBI Taxonomy" id="1507867"/>
    <lineage>
        <taxon>Eukaryota</taxon>
        <taxon>Fungi</taxon>
        <taxon>Dikarya</taxon>
        <taxon>Ascomycota</taxon>
        <taxon>Pezizomycotina</taxon>
        <taxon>Dothideomycetes</taxon>
        <taxon>Dothideomycetidae</taxon>
        <taxon>Mycosphaerellales</taxon>
        <taxon>Teratosphaeriaceae</taxon>
        <taxon>Oleoguttula</taxon>
    </lineage>
</organism>
<accession>A0AAV9J7M3</accession>
<sequence>MDAPYTIATLPRPLDSENGRIQASPVYTLRSSRKRKRHEIAVGIDGEGVNIYDVQSQNQVTSYALPPQTYLCCPPCSVYVKKDKVTGAQRQTYMVVRDGPTDVKRRLVCVTEGLDRWRQLDDQLATPAKKELKLHSGDVLALEVVAARSETAAPQVLVSYRNGDVACVSGDLSKLSWEHNVISVADESQKIDVEYASLVDAETAQKGLLASREDVTAQLDTAISGTTGADGRTLFCSIIRSDTHRSLQIHALRLQGSDAIQSQKPGMQLVMEYELPAGYKQSSEHASYELHPASGKLYQLLDGRLTVYDLIGTIPRVTTTLGSKASPIFSFARVSSSSLLAAFADKAEVYETRYGSVQSSAPLLSNQTMEVAGQKRKRIANDEPVNQFWHAISSFSELGLVVGLAGNEVSALQLTENLRGTKRAKSGGTLLIDVLAKDVVDIKSKESHNAEKNEKRAKKLEEWKAEVDSAVDDHRVSELETLTARALHLKSVSVEPRRQEYDSNELVLHNGEAGHGHTPEVTMESFDTARIDRHKAIYILSKCFSMRSENADPAAGTNRLTTTIGSKNVYKWLTLAGFLTKPYVQQGIALGYPMSGTVAKVQPGDIMTALSSFDNFQIVHDILAPPVHWELPEVVQVLKLLVQSFETPFDGTAAQKALTAPATSTNGDVPMLNGDADSEVESELLATEKDLDRAVSALSTGLEVRSETLRLVLRRLHAFPQRVVTKTMRAMMKHEELIFFMKILRIELLAGGWTSRYVDVGNADIAAVDAMDGVEDTIGPIDQAIGTISDLMNCAIDAVGTSGWLVGQSGDAYGTEELIDALKSEVSASLEGLFEADTVNTFLDDLQRYDFSVQKTEGSSERRKRKNEVEVEIDLSVADAMLPMGCRAEAAGVKDRSTKDGKKSKHVFEKERRGRVGAYSVDRIRI</sequence>
<proteinExistence type="predicted"/>
<evidence type="ECO:0000313" key="3">
    <source>
        <dbReference type="Proteomes" id="UP001324427"/>
    </source>
</evidence>
<dbReference type="EMBL" id="JAVFHQ010000058">
    <property type="protein sequence ID" value="KAK4540993.1"/>
    <property type="molecule type" value="Genomic_DNA"/>
</dbReference>
<dbReference type="AlphaFoldDB" id="A0AAV9J7M3"/>
<protein>
    <recommendedName>
        <fullName evidence="1">Utp8 beta-propeller domain-containing protein</fullName>
    </recommendedName>
</protein>
<dbReference type="Pfam" id="PF10395">
    <property type="entry name" value="Utp8_b_propeller"/>
    <property type="match status" value="1"/>
</dbReference>
<evidence type="ECO:0000313" key="2">
    <source>
        <dbReference type="EMBL" id="KAK4540993.1"/>
    </source>
</evidence>
<evidence type="ECO:0000259" key="1">
    <source>
        <dbReference type="Pfam" id="PF10395"/>
    </source>
</evidence>